<feature type="transmembrane region" description="Helical" evidence="2">
    <location>
        <begin position="18"/>
        <end position="40"/>
    </location>
</feature>
<accession>A0A346DKQ2</accession>
<feature type="transmembrane region" description="Helical" evidence="2">
    <location>
        <begin position="52"/>
        <end position="75"/>
    </location>
</feature>
<evidence type="ECO:0000256" key="2">
    <source>
        <dbReference type="SAM" id="Phobius"/>
    </source>
</evidence>
<name>A0A346DKQ2_HUMIN</name>
<evidence type="ECO:0000313" key="3">
    <source>
        <dbReference type="EMBL" id="AXM90680.1"/>
    </source>
</evidence>
<reference evidence="3" key="1">
    <citation type="submission" date="2017-09" db="EMBL/GenBank/DDBJ databases">
        <title>Identification of novel genes in Humicola insolens involved in cellulase production using T-DNA insertional mutagenesis.</title>
        <authorList>
            <person name="Fan C."/>
            <person name="Xu X."/>
            <person name="Zhang W."/>
        </authorList>
    </citation>
    <scope>NUCLEOTIDE SEQUENCE</scope>
</reference>
<organism evidence="3">
    <name type="scientific">Humicola insolens</name>
    <name type="common">Soft-rot fungus</name>
    <dbReference type="NCBI Taxonomy" id="85995"/>
    <lineage>
        <taxon>Eukaryota</taxon>
        <taxon>Fungi</taxon>
        <taxon>Dikarya</taxon>
        <taxon>Ascomycota</taxon>
        <taxon>Pezizomycotina</taxon>
        <taxon>Sordariomycetes</taxon>
        <taxon>Sordariomycetidae</taxon>
        <taxon>Sordariales</taxon>
        <taxon>Chaetomiaceae</taxon>
        <taxon>Mycothermus</taxon>
    </lineage>
</organism>
<feature type="transmembrane region" description="Helical" evidence="2">
    <location>
        <begin position="158"/>
        <end position="179"/>
    </location>
</feature>
<protein>
    <recommendedName>
        <fullName evidence="4">MARVEL domain-containing protein</fullName>
    </recommendedName>
</protein>
<evidence type="ECO:0008006" key="4">
    <source>
        <dbReference type="Google" id="ProtNLM"/>
    </source>
</evidence>
<keyword evidence="2" id="KW-0812">Transmembrane</keyword>
<sequence length="342" mass="36563">MRHPEFGRGFASLYSLQLLIRVLHGLCAVVNLCLFSYFLATLASNSLTIGNWVRAVEGISGSAVGYSLIAGFLLWRFPGRSVPTFVTMVFDVLFGAAFIYVAVANRGGSGSCSGEVNTVFGSGNAETNVRTEGTEGAGEGSESLPGLGPACRMQKACLITACIAIVLLALSPFLSVAIVRQRKRVLRKANKLQPGSGVAGEETEDHRRGWFGSLFGRNRANTVDDVPNPNALPEHPTPQSLSTSQTAVGDNTGQGRGGYGGLGDGSSPYNREDYEMDSYPKQTTPYSASSYNTNPYDASPYNSSPYHASPSNVSPYYPSHSNASPYQSNGAVYESYEPRRGY</sequence>
<evidence type="ECO:0000256" key="1">
    <source>
        <dbReference type="SAM" id="MobiDB-lite"/>
    </source>
</evidence>
<dbReference type="EMBL" id="MF966973">
    <property type="protein sequence ID" value="AXM90680.1"/>
    <property type="molecule type" value="Genomic_DNA"/>
</dbReference>
<feature type="compositionally biased region" description="Polar residues" evidence="1">
    <location>
        <begin position="237"/>
        <end position="248"/>
    </location>
</feature>
<feature type="compositionally biased region" description="Gly residues" evidence="1">
    <location>
        <begin position="252"/>
        <end position="264"/>
    </location>
</feature>
<keyword evidence="2" id="KW-0472">Membrane</keyword>
<feature type="region of interest" description="Disordered" evidence="1">
    <location>
        <begin position="218"/>
        <end position="342"/>
    </location>
</feature>
<keyword evidence="2" id="KW-1133">Transmembrane helix</keyword>
<feature type="transmembrane region" description="Helical" evidence="2">
    <location>
        <begin position="82"/>
        <end position="103"/>
    </location>
</feature>
<proteinExistence type="predicted"/>
<dbReference type="AlphaFoldDB" id="A0A346DKQ2"/>
<feature type="compositionally biased region" description="Polar residues" evidence="1">
    <location>
        <begin position="280"/>
        <end position="330"/>
    </location>
</feature>